<dbReference type="GO" id="GO:0009366">
    <property type="term" value="C:enterobactin synthetase complex"/>
    <property type="evidence" value="ECO:0007669"/>
    <property type="project" value="TreeGrafter"/>
</dbReference>
<dbReference type="Pfam" id="PF00668">
    <property type="entry name" value="Condensation"/>
    <property type="match status" value="1"/>
</dbReference>
<feature type="domain" description="AMP-dependent synthetase/ligase" evidence="1">
    <location>
        <begin position="461"/>
        <end position="565"/>
    </location>
</feature>
<dbReference type="EMBL" id="JAAGMN010001115">
    <property type="protein sequence ID" value="NEE06943.1"/>
    <property type="molecule type" value="Genomic_DNA"/>
</dbReference>
<reference evidence="3" key="1">
    <citation type="submission" date="2020-01" db="EMBL/GenBank/DDBJ databases">
        <title>Insect and environment-associated Actinomycetes.</title>
        <authorList>
            <person name="Currrie C."/>
            <person name="Chevrette M."/>
            <person name="Carlson C."/>
            <person name="Stubbendieck R."/>
            <person name="Wendt-Pienkowski E."/>
        </authorList>
    </citation>
    <scope>NUCLEOTIDE SEQUENCE</scope>
    <source>
        <strain evidence="3">SID7499</strain>
    </source>
</reference>
<dbReference type="GO" id="GO:0005829">
    <property type="term" value="C:cytosol"/>
    <property type="evidence" value="ECO:0007669"/>
    <property type="project" value="TreeGrafter"/>
</dbReference>
<dbReference type="InterPro" id="IPR001242">
    <property type="entry name" value="Condensation_dom"/>
</dbReference>
<dbReference type="Pfam" id="PF00501">
    <property type="entry name" value="AMP-binding"/>
    <property type="match status" value="1"/>
</dbReference>
<feature type="non-terminal residue" evidence="3">
    <location>
        <position position="597"/>
    </location>
</feature>
<dbReference type="GO" id="GO:0043041">
    <property type="term" value="P:amino acid activation for nonribosomal peptide biosynthetic process"/>
    <property type="evidence" value="ECO:0007669"/>
    <property type="project" value="TreeGrafter"/>
</dbReference>
<evidence type="ECO:0000259" key="2">
    <source>
        <dbReference type="Pfam" id="PF00668"/>
    </source>
</evidence>
<dbReference type="GO" id="GO:0047527">
    <property type="term" value="F:2,3-dihydroxybenzoate-serine ligase activity"/>
    <property type="evidence" value="ECO:0007669"/>
    <property type="project" value="TreeGrafter"/>
</dbReference>
<name>A0A6G3WND8_9ACTN</name>
<sequence length="597" mass="63652">MSEHGSARLPLSAAQTGVWVGQQLAPDSPLYNCGTYLEISGRIDAALLTEAVRRTVAETEALRVRFTEDADGVWQIVEPPGDVPVPVLDVSGAPDPQATARAWMADDLATPTDPRTGPLYTHALLRTARERSLLYFRHHHIALDGYAQSVYCARLAQIYTALAAGQEPRPARFRPLAELLDEDRAYRTSARHDEDRTHWHDTFADHPEPASLTGRAAAPGPALARRTVRLSGEQGSRLAHAGRWPAVLVAAVAAYVHRLTAAPDVVVGLPLTGRTTALALSTPAMLANELPLRFSVTGRTTLAGLVRQATDQIAGALRHQRYRGEDLRHHLNLSGATGGLHSVTVNAMSFGQKIRFGDHETTVRPLSTGPVHDLHVASYGDPATSGDGVQLEFGGNPALYAERELAAHQDRFVAFLDDLVADPAAPVGSVDLFGAGERRRVLVEWNDTAAEVVPGTLPELFEAQVVRTPDAVAVVAGDVGVSYAELDARANRLAHHLVGRGVGPESVVGVCLERGVELVVALLAVMKAGGAYLPIDPDFPAERIDFMLRDAGPVAVVTSVACDGPVFEGTARIVLDDPSTVAALTASETTAVGRSLR</sequence>
<protein>
    <submittedName>
        <fullName evidence="3">AMP-binding protein</fullName>
    </submittedName>
</protein>
<organism evidence="3">
    <name type="scientific">Streptomyces sp. SID7499</name>
    <dbReference type="NCBI Taxonomy" id="2706086"/>
    <lineage>
        <taxon>Bacteria</taxon>
        <taxon>Bacillati</taxon>
        <taxon>Actinomycetota</taxon>
        <taxon>Actinomycetes</taxon>
        <taxon>Kitasatosporales</taxon>
        <taxon>Streptomycetaceae</taxon>
        <taxon>Streptomyces</taxon>
    </lineage>
</organism>
<proteinExistence type="predicted"/>
<feature type="domain" description="Condensation" evidence="2">
    <location>
        <begin position="9"/>
        <end position="439"/>
    </location>
</feature>
<dbReference type="GO" id="GO:0031177">
    <property type="term" value="F:phosphopantetheine binding"/>
    <property type="evidence" value="ECO:0007669"/>
    <property type="project" value="TreeGrafter"/>
</dbReference>
<gene>
    <name evidence="3" type="ORF">G3M58_10860</name>
</gene>
<dbReference type="GO" id="GO:0009239">
    <property type="term" value="P:enterobactin biosynthetic process"/>
    <property type="evidence" value="ECO:0007669"/>
    <property type="project" value="TreeGrafter"/>
</dbReference>
<accession>A0A6G3WND8</accession>
<dbReference type="AlphaFoldDB" id="A0A6G3WND8"/>
<dbReference type="InterPro" id="IPR000873">
    <property type="entry name" value="AMP-dep_synth/lig_dom"/>
</dbReference>
<dbReference type="SUPFAM" id="SSF56801">
    <property type="entry name" value="Acetyl-CoA synthetase-like"/>
    <property type="match status" value="1"/>
</dbReference>
<dbReference type="PANTHER" id="PTHR45527:SF14">
    <property type="entry name" value="PLIPASTATIN SYNTHASE SUBUNIT B"/>
    <property type="match status" value="1"/>
</dbReference>
<evidence type="ECO:0000313" key="3">
    <source>
        <dbReference type="EMBL" id="NEE06943.1"/>
    </source>
</evidence>
<dbReference type="SUPFAM" id="SSF52777">
    <property type="entry name" value="CoA-dependent acyltransferases"/>
    <property type="match status" value="2"/>
</dbReference>
<evidence type="ECO:0000259" key="1">
    <source>
        <dbReference type="Pfam" id="PF00501"/>
    </source>
</evidence>
<dbReference type="Gene3D" id="3.30.559.10">
    <property type="entry name" value="Chloramphenicol acetyltransferase-like domain"/>
    <property type="match status" value="1"/>
</dbReference>
<comment type="caution">
    <text evidence="3">The sequence shown here is derived from an EMBL/GenBank/DDBJ whole genome shotgun (WGS) entry which is preliminary data.</text>
</comment>
<dbReference type="Gene3D" id="3.40.50.980">
    <property type="match status" value="2"/>
</dbReference>
<dbReference type="Gene3D" id="3.30.559.30">
    <property type="entry name" value="Nonribosomal peptide synthetase, condensation domain"/>
    <property type="match status" value="1"/>
</dbReference>
<dbReference type="GO" id="GO:0008610">
    <property type="term" value="P:lipid biosynthetic process"/>
    <property type="evidence" value="ECO:0007669"/>
    <property type="project" value="UniProtKB-ARBA"/>
</dbReference>
<dbReference type="PANTHER" id="PTHR45527">
    <property type="entry name" value="NONRIBOSOMAL PEPTIDE SYNTHETASE"/>
    <property type="match status" value="1"/>
</dbReference>
<dbReference type="InterPro" id="IPR023213">
    <property type="entry name" value="CAT-like_dom_sf"/>
</dbReference>